<name>A0A1H1JYX1_9BURK</name>
<keyword evidence="4" id="KW-1185">Reference proteome</keyword>
<dbReference type="Gene3D" id="1.10.443.10">
    <property type="entry name" value="Intergrase catalytic core"/>
    <property type="match status" value="1"/>
</dbReference>
<dbReference type="OrthoDB" id="8956973at2"/>
<dbReference type="InterPro" id="IPR013762">
    <property type="entry name" value="Integrase-like_cat_sf"/>
</dbReference>
<keyword evidence="1" id="KW-0233">DNA recombination</keyword>
<dbReference type="GO" id="GO:0006310">
    <property type="term" value="P:DNA recombination"/>
    <property type="evidence" value="ECO:0007669"/>
    <property type="project" value="UniProtKB-KW"/>
</dbReference>
<dbReference type="InterPro" id="IPR011010">
    <property type="entry name" value="DNA_brk_join_enz"/>
</dbReference>
<dbReference type="EMBL" id="FNKP01000004">
    <property type="protein sequence ID" value="SDR54980.1"/>
    <property type="molecule type" value="Genomic_DNA"/>
</dbReference>
<evidence type="ECO:0000256" key="1">
    <source>
        <dbReference type="ARBA" id="ARBA00023172"/>
    </source>
</evidence>
<gene>
    <name evidence="3" type="ORF">SAMN05443245_7556</name>
</gene>
<evidence type="ECO:0000313" key="3">
    <source>
        <dbReference type="EMBL" id="SDR54980.1"/>
    </source>
</evidence>
<reference evidence="4" key="1">
    <citation type="submission" date="2016-10" db="EMBL/GenBank/DDBJ databases">
        <authorList>
            <person name="Varghese N."/>
        </authorList>
    </citation>
    <scope>NUCLEOTIDE SEQUENCE [LARGE SCALE GENOMIC DNA]</scope>
    <source>
        <strain evidence="4">GAS106B</strain>
    </source>
</reference>
<dbReference type="Proteomes" id="UP000183487">
    <property type="component" value="Unassembled WGS sequence"/>
</dbReference>
<proteinExistence type="predicted"/>
<accession>A0A1H1JYX1</accession>
<sequence>MDPSAAYSNWQSTEAAGANRRPFAARSIVQHTAMFERFLRHLALSRTSLAHFGSDHLESFFGDVDNHCSPGTTTRLRYVKLLDRLCRHLLELGIRSSNPVAPFIVAASWPEDDPVPLYLDPAGDAALQGYVQSVAGDDNRLIRNHAIVALFLGSGITAAELRSAVPHDLVLDNVRPYLRVPKRGYRLERTVALPPFSTPALAAWQRLRAASDDALIFPAPGTTDKAVNDVLLGAIVRDALVAIGFHAPDMSPRVLRNTFARRHLLAGRSNDEVRAFLGLSSQRTVIRLRATIQPATVS</sequence>
<protein>
    <submittedName>
        <fullName evidence="3">Site-specific recombinase XerD</fullName>
    </submittedName>
</protein>
<dbReference type="SUPFAM" id="SSF56349">
    <property type="entry name" value="DNA breaking-rejoining enzymes"/>
    <property type="match status" value="1"/>
</dbReference>
<dbReference type="GO" id="GO:0015074">
    <property type="term" value="P:DNA integration"/>
    <property type="evidence" value="ECO:0007669"/>
    <property type="project" value="InterPro"/>
</dbReference>
<dbReference type="CDD" id="cd00397">
    <property type="entry name" value="DNA_BRE_C"/>
    <property type="match status" value="1"/>
</dbReference>
<feature type="domain" description="Tyr recombinase" evidence="2">
    <location>
        <begin position="114"/>
        <end position="298"/>
    </location>
</feature>
<dbReference type="InterPro" id="IPR002104">
    <property type="entry name" value="Integrase_catalytic"/>
</dbReference>
<dbReference type="PROSITE" id="PS51898">
    <property type="entry name" value="TYR_RECOMBINASE"/>
    <property type="match status" value="1"/>
</dbReference>
<evidence type="ECO:0000313" key="4">
    <source>
        <dbReference type="Proteomes" id="UP000183487"/>
    </source>
</evidence>
<evidence type="ECO:0000259" key="2">
    <source>
        <dbReference type="PROSITE" id="PS51898"/>
    </source>
</evidence>
<dbReference type="GO" id="GO:0003677">
    <property type="term" value="F:DNA binding"/>
    <property type="evidence" value="ECO:0007669"/>
    <property type="project" value="InterPro"/>
</dbReference>
<dbReference type="AlphaFoldDB" id="A0A1H1JYX1"/>
<organism evidence="3 4">
    <name type="scientific">Paraburkholderia fungorum</name>
    <dbReference type="NCBI Taxonomy" id="134537"/>
    <lineage>
        <taxon>Bacteria</taxon>
        <taxon>Pseudomonadati</taxon>
        <taxon>Pseudomonadota</taxon>
        <taxon>Betaproteobacteria</taxon>
        <taxon>Burkholderiales</taxon>
        <taxon>Burkholderiaceae</taxon>
        <taxon>Paraburkholderia</taxon>
    </lineage>
</organism>